<sequence>MNLADIRKKAQQEKEALQAALAELTHETADSFDGEDDYPEAYNDPLYDAEASFEDGESFETDGPIAAEDQVSGKGDWSAVMDAGPLSPEDIFPEQMEVVLDARGISGQDMSPPSPQVPKTVSAPVVEEKTASSGFDPIRVMLEGRASAGQDEDAFIGPATNLEIDAANSQELLCFRVASEEYALNIMEIKEIIKPREVTEVPRVPAFVSGVLSLRGIIIPIFDMNARLGLSRDGSTGKERIIVVKNGDDGFCGILVDEVVQVVRIEDRLLEPPPTVLDGIDRDFVSGIGRYHGRMLILLNMDKILDITLY</sequence>
<dbReference type="eggNOG" id="COG0835">
    <property type="taxonomic scope" value="Bacteria"/>
</dbReference>
<dbReference type="PROSITE" id="PS50851">
    <property type="entry name" value="CHEW"/>
    <property type="match status" value="1"/>
</dbReference>
<dbReference type="AlphaFoldDB" id="B9M919"/>
<dbReference type="HOGENOM" id="CLU_1060740_0_0_7"/>
<dbReference type="SUPFAM" id="SSF50341">
    <property type="entry name" value="CheW-like"/>
    <property type="match status" value="1"/>
</dbReference>
<dbReference type="Gene3D" id="2.30.30.40">
    <property type="entry name" value="SH3 Domains"/>
    <property type="match status" value="1"/>
</dbReference>
<dbReference type="SMART" id="SM00260">
    <property type="entry name" value="CheW"/>
    <property type="match status" value="1"/>
</dbReference>
<name>B9M919_GEODF</name>
<dbReference type="InterPro" id="IPR002545">
    <property type="entry name" value="CheW-lke_dom"/>
</dbReference>
<organism evidence="3 4">
    <name type="scientific">Geotalea daltonii (strain DSM 22248 / JCM 15807 / FRC-32)</name>
    <name type="common">Geobacter daltonii</name>
    <dbReference type="NCBI Taxonomy" id="316067"/>
    <lineage>
        <taxon>Bacteria</taxon>
        <taxon>Pseudomonadati</taxon>
        <taxon>Thermodesulfobacteriota</taxon>
        <taxon>Desulfuromonadia</taxon>
        <taxon>Geobacterales</taxon>
        <taxon>Geobacteraceae</taxon>
        <taxon>Geotalea</taxon>
    </lineage>
</organism>
<protein>
    <submittedName>
        <fullName evidence="3">Scaffold protein CheW associated with MCPs of class 40H</fullName>
    </submittedName>
</protein>
<dbReference type="Gene3D" id="2.40.50.180">
    <property type="entry name" value="CheA-289, Domain 4"/>
    <property type="match status" value="1"/>
</dbReference>
<dbReference type="Pfam" id="PF01584">
    <property type="entry name" value="CheW"/>
    <property type="match status" value="1"/>
</dbReference>
<dbReference type="STRING" id="316067.Geob_2161"/>
<dbReference type="GO" id="GO:0006935">
    <property type="term" value="P:chemotaxis"/>
    <property type="evidence" value="ECO:0007669"/>
    <property type="project" value="InterPro"/>
</dbReference>
<evidence type="ECO:0000313" key="3">
    <source>
        <dbReference type="EMBL" id="ACM20515.1"/>
    </source>
</evidence>
<dbReference type="GO" id="GO:0007165">
    <property type="term" value="P:signal transduction"/>
    <property type="evidence" value="ECO:0007669"/>
    <property type="project" value="InterPro"/>
</dbReference>
<keyword evidence="4" id="KW-1185">Reference proteome</keyword>
<accession>B9M919</accession>
<feature type="compositionally biased region" description="Acidic residues" evidence="1">
    <location>
        <begin position="51"/>
        <end position="60"/>
    </location>
</feature>
<dbReference type="InterPro" id="IPR039315">
    <property type="entry name" value="CheW"/>
</dbReference>
<gene>
    <name evidence="3" type="primary">cheW40H-1</name>
    <name evidence="3" type="ordered locus">Geob_2161</name>
</gene>
<dbReference type="InterPro" id="IPR036061">
    <property type="entry name" value="CheW-like_dom_sf"/>
</dbReference>
<dbReference type="GO" id="GO:0005829">
    <property type="term" value="C:cytosol"/>
    <property type="evidence" value="ECO:0007669"/>
    <property type="project" value="TreeGrafter"/>
</dbReference>
<dbReference type="KEGG" id="geo:Geob_2161"/>
<evidence type="ECO:0000256" key="1">
    <source>
        <dbReference type="SAM" id="MobiDB-lite"/>
    </source>
</evidence>
<evidence type="ECO:0000313" key="4">
    <source>
        <dbReference type="Proteomes" id="UP000007721"/>
    </source>
</evidence>
<dbReference type="EMBL" id="CP001390">
    <property type="protein sequence ID" value="ACM20515.1"/>
    <property type="molecule type" value="Genomic_DNA"/>
</dbReference>
<evidence type="ECO:0000259" key="2">
    <source>
        <dbReference type="PROSITE" id="PS50851"/>
    </source>
</evidence>
<feature type="compositionally biased region" description="Acidic residues" evidence="1">
    <location>
        <begin position="30"/>
        <end position="39"/>
    </location>
</feature>
<feature type="domain" description="CheW-like" evidence="2">
    <location>
        <begin position="169"/>
        <end position="310"/>
    </location>
</feature>
<feature type="region of interest" description="Disordered" evidence="1">
    <location>
        <begin position="26"/>
        <end position="63"/>
    </location>
</feature>
<dbReference type="PANTHER" id="PTHR22617">
    <property type="entry name" value="CHEMOTAXIS SENSOR HISTIDINE KINASE-RELATED"/>
    <property type="match status" value="1"/>
</dbReference>
<dbReference type="CDD" id="cd00732">
    <property type="entry name" value="CheW"/>
    <property type="match status" value="1"/>
</dbReference>
<dbReference type="PANTHER" id="PTHR22617:SF23">
    <property type="entry name" value="CHEMOTAXIS PROTEIN CHEW"/>
    <property type="match status" value="1"/>
</dbReference>
<dbReference type="RefSeq" id="WP_012647244.1">
    <property type="nucleotide sequence ID" value="NC_011979.1"/>
</dbReference>
<reference evidence="3 4" key="1">
    <citation type="submission" date="2009-01" db="EMBL/GenBank/DDBJ databases">
        <title>Complete sequence of Geobacter sp. FRC-32.</title>
        <authorList>
            <consortium name="US DOE Joint Genome Institute"/>
            <person name="Lucas S."/>
            <person name="Copeland A."/>
            <person name="Lapidus A."/>
            <person name="Glavina del Rio T."/>
            <person name="Dalin E."/>
            <person name="Tice H."/>
            <person name="Bruce D."/>
            <person name="Goodwin L."/>
            <person name="Pitluck S."/>
            <person name="Saunders E."/>
            <person name="Brettin T."/>
            <person name="Detter J.C."/>
            <person name="Han C."/>
            <person name="Larimer F."/>
            <person name="Land M."/>
            <person name="Hauser L."/>
            <person name="Kyrpides N."/>
            <person name="Ovchinnikova G."/>
            <person name="Kostka J."/>
            <person name="Richardson P."/>
        </authorList>
    </citation>
    <scope>NUCLEOTIDE SEQUENCE [LARGE SCALE GENOMIC DNA]</scope>
    <source>
        <strain evidence="4">DSM 22248 / JCM 15807 / FRC-32</strain>
    </source>
</reference>
<dbReference type="Proteomes" id="UP000007721">
    <property type="component" value="Chromosome"/>
</dbReference>
<proteinExistence type="predicted"/>